<organism evidence="4 5">
    <name type="scientific">Haematococcus lacustris</name>
    <name type="common">Green alga</name>
    <name type="synonym">Haematococcus pluvialis</name>
    <dbReference type="NCBI Taxonomy" id="44745"/>
    <lineage>
        <taxon>Eukaryota</taxon>
        <taxon>Viridiplantae</taxon>
        <taxon>Chlorophyta</taxon>
        <taxon>core chlorophytes</taxon>
        <taxon>Chlorophyceae</taxon>
        <taxon>CS clade</taxon>
        <taxon>Chlamydomonadales</taxon>
        <taxon>Haematococcaceae</taxon>
        <taxon>Haematococcus</taxon>
    </lineage>
</organism>
<evidence type="ECO:0000256" key="1">
    <source>
        <dbReference type="ARBA" id="ARBA00022679"/>
    </source>
</evidence>
<dbReference type="InterPro" id="IPR000182">
    <property type="entry name" value="GNAT_dom"/>
</dbReference>
<dbReference type="GO" id="GO:0008080">
    <property type="term" value="F:N-acetyltransferase activity"/>
    <property type="evidence" value="ECO:0007669"/>
    <property type="project" value="TreeGrafter"/>
</dbReference>
<gene>
    <name evidence="4" type="ORF">HaLaN_26586</name>
</gene>
<evidence type="ECO:0000256" key="2">
    <source>
        <dbReference type="ARBA" id="ARBA00023315"/>
    </source>
</evidence>
<name>A0A6A0A6Y6_HAELA</name>
<sequence length="113" mass="12504">MYRDCMKFNNLTQMAYHNDVLVGAVAARCEKQAGGGARLYIATLGVLAPYRGYGIGVADDPAVETAAVHVQEDNEDALRFYRAAGFQVAETVKNYYPRLDPPDALLLIRKLHE</sequence>
<dbReference type="Gene3D" id="3.40.630.30">
    <property type="match status" value="1"/>
</dbReference>
<reference evidence="4 5" key="1">
    <citation type="submission" date="2020-02" db="EMBL/GenBank/DDBJ databases">
        <title>Draft genome sequence of Haematococcus lacustris strain NIES-144.</title>
        <authorList>
            <person name="Morimoto D."/>
            <person name="Nakagawa S."/>
            <person name="Yoshida T."/>
            <person name="Sawayama S."/>
        </authorList>
    </citation>
    <scope>NUCLEOTIDE SEQUENCE [LARGE SCALE GENOMIC DNA]</scope>
    <source>
        <strain evidence="4 5">NIES-144</strain>
    </source>
</reference>
<dbReference type="GO" id="GO:0031415">
    <property type="term" value="C:NatA complex"/>
    <property type="evidence" value="ECO:0007669"/>
    <property type="project" value="TreeGrafter"/>
</dbReference>
<comment type="caution">
    <text evidence="4">The sequence shown here is derived from an EMBL/GenBank/DDBJ whole genome shotgun (WGS) entry which is preliminary data.</text>
</comment>
<dbReference type="AlphaFoldDB" id="A0A6A0A6Y6"/>
<feature type="non-terminal residue" evidence="4">
    <location>
        <position position="1"/>
    </location>
</feature>
<dbReference type="PANTHER" id="PTHR42919">
    <property type="entry name" value="N-ALPHA-ACETYLTRANSFERASE"/>
    <property type="match status" value="1"/>
</dbReference>
<dbReference type="Pfam" id="PF00583">
    <property type="entry name" value="Acetyltransf_1"/>
    <property type="match status" value="1"/>
</dbReference>
<feature type="domain" description="N-acetyltransferase" evidence="3">
    <location>
        <begin position="1"/>
        <end position="112"/>
    </location>
</feature>
<dbReference type="SUPFAM" id="SSF55729">
    <property type="entry name" value="Acyl-CoA N-acyltransferases (Nat)"/>
    <property type="match status" value="1"/>
</dbReference>
<keyword evidence="1 4" id="KW-0808">Transferase</keyword>
<evidence type="ECO:0000259" key="3">
    <source>
        <dbReference type="PROSITE" id="PS51186"/>
    </source>
</evidence>
<protein>
    <submittedName>
        <fullName evidence="4">N-acetyltransferase domain-containing protein</fullName>
    </submittedName>
</protein>
<proteinExistence type="predicted"/>
<dbReference type="EMBL" id="BLLF01003759">
    <property type="protein sequence ID" value="GFH28144.1"/>
    <property type="molecule type" value="Genomic_DNA"/>
</dbReference>
<dbReference type="PANTHER" id="PTHR42919:SF8">
    <property type="entry name" value="N-ALPHA-ACETYLTRANSFERASE 50"/>
    <property type="match status" value="1"/>
</dbReference>
<dbReference type="InterPro" id="IPR016181">
    <property type="entry name" value="Acyl_CoA_acyltransferase"/>
</dbReference>
<dbReference type="GO" id="GO:0007064">
    <property type="term" value="P:mitotic sister chromatid cohesion"/>
    <property type="evidence" value="ECO:0007669"/>
    <property type="project" value="TreeGrafter"/>
</dbReference>
<evidence type="ECO:0000313" key="4">
    <source>
        <dbReference type="EMBL" id="GFH28144.1"/>
    </source>
</evidence>
<evidence type="ECO:0000313" key="5">
    <source>
        <dbReference type="Proteomes" id="UP000485058"/>
    </source>
</evidence>
<dbReference type="InterPro" id="IPR051556">
    <property type="entry name" value="N-term/lysine_N-AcTrnsfr"/>
</dbReference>
<keyword evidence="5" id="KW-1185">Reference proteome</keyword>
<dbReference type="PROSITE" id="PS51186">
    <property type="entry name" value="GNAT"/>
    <property type="match status" value="1"/>
</dbReference>
<keyword evidence="2" id="KW-0012">Acyltransferase</keyword>
<accession>A0A6A0A6Y6</accession>
<dbReference type="Proteomes" id="UP000485058">
    <property type="component" value="Unassembled WGS sequence"/>
</dbReference>